<dbReference type="EMBL" id="BKCJ010005893">
    <property type="protein sequence ID" value="GEU69212.1"/>
    <property type="molecule type" value="Genomic_DNA"/>
</dbReference>
<feature type="compositionally biased region" description="Polar residues" evidence="2">
    <location>
        <begin position="293"/>
        <end position="307"/>
    </location>
</feature>
<proteinExistence type="predicted"/>
<feature type="region of interest" description="Disordered" evidence="2">
    <location>
        <begin position="750"/>
        <end position="771"/>
    </location>
</feature>
<feature type="region of interest" description="Disordered" evidence="2">
    <location>
        <begin position="802"/>
        <end position="827"/>
    </location>
</feature>
<evidence type="ECO:0000256" key="1">
    <source>
        <dbReference type="SAM" id="Coils"/>
    </source>
</evidence>
<comment type="caution">
    <text evidence="3">The sequence shown here is derived from an EMBL/GenBank/DDBJ whole genome shotgun (WGS) entry which is preliminary data.</text>
</comment>
<gene>
    <name evidence="3" type="ORF">Tci_041190</name>
</gene>
<name>A0A6L2M968_TANCI</name>
<sequence>MPFPSCIYYGYNDHQYDDCVYYPICEMCGSYDHDTHGHNRIISLRRGIKPKNPQHITKNYETCGSNIHITSDHNDIKWFGKREALQAKKAESFKASKTESSNALRSKTPTKSGIYGEVRVNTFRNAIGMGKLFLPKRTLKKSLLPPRWRLLMAQIIQCLGGKTEGFDQITNKDAIILYSLANGINIDYANVFWEDIIIKLNKKHREKVVPYTRFLSLLMMHKMKEGYGDGELTIYLTQVFSTKPRAKPGHKKHSTSSKQSFVSSKEATKGGSSKAPTGSKNGHSKKRKESSLAMDSNPSQPLVSTPIDTGMHKKDQQATGGPTSLGVTCEERANPQLSSGMVGSVARQIEEETSSTIKLKDLAKLVSHVQPSFKDLDSPENDHVIVVDDTDEDEEDEIHAAINDETEYTSVPKSSSLQSSQIQDLTNQFNELTKEVKGLKKQVHELEIKLPGDLKEVPTKLEDFTKTITGLTSQVAELKTLQWELLLEFLSLPKLEEDAKAEAAKQEGEVRKAELVDLLGPKVVNKYYNDKLQYDRYCDKMLNRRAVSRIINCDVLTKKGPITLKVYREDGTSEIIPNFKANDLHIGEWRKVMKACPNKSKKGWETIYKQIGTRMDNIHTTEAELDQRYQYLRFEGLEYIDADVADFKGRLSRIYGKEASYELERVYSRDLMLRLCHMLIACSIVGRSQAPIKGLTVIVRDLLVIDMDELVRLKICKELADTWAWVASGPERQPDAADGALMDARSAPDINEGAQADPVPTQAPQPPLATGPARTMAQRLARLLDSVGATYVRYSETHVPYQRRRVRQRSRDASTSVASLNEDQPDP</sequence>
<organism evidence="3">
    <name type="scientific">Tanacetum cinerariifolium</name>
    <name type="common">Dalmatian daisy</name>
    <name type="synonym">Chrysanthemum cinerariifolium</name>
    <dbReference type="NCBI Taxonomy" id="118510"/>
    <lineage>
        <taxon>Eukaryota</taxon>
        <taxon>Viridiplantae</taxon>
        <taxon>Streptophyta</taxon>
        <taxon>Embryophyta</taxon>
        <taxon>Tracheophyta</taxon>
        <taxon>Spermatophyta</taxon>
        <taxon>Magnoliopsida</taxon>
        <taxon>eudicotyledons</taxon>
        <taxon>Gunneridae</taxon>
        <taxon>Pentapetalae</taxon>
        <taxon>asterids</taxon>
        <taxon>campanulids</taxon>
        <taxon>Asterales</taxon>
        <taxon>Asteraceae</taxon>
        <taxon>Asteroideae</taxon>
        <taxon>Anthemideae</taxon>
        <taxon>Anthemidinae</taxon>
        <taxon>Tanacetum</taxon>
    </lineage>
</organism>
<feature type="compositionally biased region" description="Polar residues" evidence="2">
    <location>
        <begin position="270"/>
        <end position="281"/>
    </location>
</feature>
<keyword evidence="1" id="KW-0175">Coiled coil</keyword>
<accession>A0A6L2M968</accession>
<evidence type="ECO:0000313" key="3">
    <source>
        <dbReference type="EMBL" id="GEU69212.1"/>
    </source>
</evidence>
<evidence type="ECO:0000256" key="2">
    <source>
        <dbReference type="SAM" id="MobiDB-lite"/>
    </source>
</evidence>
<feature type="coiled-coil region" evidence="1">
    <location>
        <begin position="422"/>
        <end position="449"/>
    </location>
</feature>
<feature type="compositionally biased region" description="Basic residues" evidence="2">
    <location>
        <begin position="244"/>
        <end position="255"/>
    </location>
</feature>
<feature type="region of interest" description="Disordered" evidence="2">
    <location>
        <begin position="244"/>
        <end position="325"/>
    </location>
</feature>
<reference evidence="3" key="1">
    <citation type="journal article" date="2019" name="Sci. Rep.">
        <title>Draft genome of Tanacetum cinerariifolium, the natural source of mosquito coil.</title>
        <authorList>
            <person name="Yamashiro T."/>
            <person name="Shiraishi A."/>
            <person name="Satake H."/>
            <person name="Nakayama K."/>
        </authorList>
    </citation>
    <scope>NUCLEOTIDE SEQUENCE</scope>
</reference>
<dbReference type="AlphaFoldDB" id="A0A6L2M968"/>
<feature type="compositionally biased region" description="Polar residues" evidence="2">
    <location>
        <begin position="813"/>
        <end position="827"/>
    </location>
</feature>
<feature type="compositionally biased region" description="Low complexity" evidence="2">
    <location>
        <begin position="256"/>
        <end position="265"/>
    </location>
</feature>
<protein>
    <submittedName>
        <fullName evidence="3">Uncharacterized protein</fullName>
    </submittedName>
</protein>